<keyword evidence="5" id="KW-1185">Reference proteome</keyword>
<protein>
    <submittedName>
        <fullName evidence="4">FPL domain-containing protein</fullName>
    </submittedName>
</protein>
<reference evidence="3" key="1">
    <citation type="submission" date="2022-10" db="EMBL/GenBank/DDBJ databases">
        <authorList>
            <person name="Chen Y."/>
            <person name="Dougan E. K."/>
            <person name="Chan C."/>
            <person name="Rhodes N."/>
            <person name="Thang M."/>
        </authorList>
    </citation>
    <scope>NUCLEOTIDE SEQUENCE</scope>
</reference>
<dbReference type="OrthoDB" id="10689730at2759"/>
<reference evidence="4 5" key="2">
    <citation type="submission" date="2024-05" db="EMBL/GenBank/DDBJ databases">
        <authorList>
            <person name="Chen Y."/>
            <person name="Shah S."/>
            <person name="Dougan E. K."/>
            <person name="Thang M."/>
            <person name="Chan C."/>
        </authorList>
    </citation>
    <scope>NUCLEOTIDE SEQUENCE [LARGE SCALE GENOMIC DNA]</scope>
</reference>
<name>A0A9P1D686_9DINO</name>
<dbReference type="EMBL" id="CAMXCT010003446">
    <property type="protein sequence ID" value="CAI4004534.1"/>
    <property type="molecule type" value="Genomic_DNA"/>
</dbReference>
<evidence type="ECO:0000259" key="2">
    <source>
        <dbReference type="Pfam" id="PF09758"/>
    </source>
</evidence>
<dbReference type="GO" id="GO:0016197">
    <property type="term" value="P:endosomal transport"/>
    <property type="evidence" value="ECO:0007669"/>
    <property type="project" value="TreeGrafter"/>
</dbReference>
<sequence>MFETISGWFSYVAESVPSMQEPKEHLQKDIFTKEEMEGLLSFLKLPLSYGHEAFKQHWPHTPHEANLVVERLHDLARALLFGARKDDAIVASFLEKKGLSILVEALLAVSTPEMIRTQAWQSLSVILLNVKEDALQRLIRGRELDLLWSGEPDLRTEESRMNFISCLKSVSMRIEVGTLPWLMTEDRDIPILRMAMVYTAHEEPLLRTQARNAMLTLFSKIKIGEGQLLRTALEMAKSRLPTPLCTLLWQNWANMAQAAKNRNAPALQKWAFREEDLWDHLAELIKLDITDITQMVCGVIVGSLVWKLGSLTPTKAVGANHWNAPFVNMDELDSEPMMAVPSPGAFNLSPKSHTESTASLSDQSSLEECPSFTACGLGTAMKVAETFAKDMASSDHSAAMALRTLAMYTGTLRHAGIGCAVMPLVELMLLPSLPSGSIRAMADLDAGCITEDLLALTEHFVAGAMEDSKFVAKDHEDGKPPEREEVEAMQKNRMEYLFFTSQPRFLQIHSLGTCSITL</sequence>
<evidence type="ECO:0000313" key="4">
    <source>
        <dbReference type="EMBL" id="CAL4791846.1"/>
    </source>
</evidence>
<evidence type="ECO:0000313" key="3">
    <source>
        <dbReference type="EMBL" id="CAI4004534.1"/>
    </source>
</evidence>
<accession>A0A9P1D686</accession>
<dbReference type="EMBL" id="CAMXCT020003446">
    <property type="protein sequence ID" value="CAL1157909.1"/>
    <property type="molecule type" value="Genomic_DNA"/>
</dbReference>
<dbReference type="InterPro" id="IPR039272">
    <property type="entry name" value="CLEC16A/TT9"/>
</dbReference>
<dbReference type="GO" id="GO:0005794">
    <property type="term" value="C:Golgi apparatus"/>
    <property type="evidence" value="ECO:0007669"/>
    <property type="project" value="TreeGrafter"/>
</dbReference>
<dbReference type="GO" id="GO:1901096">
    <property type="term" value="P:regulation of autophagosome maturation"/>
    <property type="evidence" value="ECO:0007669"/>
    <property type="project" value="TreeGrafter"/>
</dbReference>
<dbReference type="AlphaFoldDB" id="A0A9P1D686"/>
<keyword evidence="1" id="KW-0072">Autophagy</keyword>
<dbReference type="GO" id="GO:0007034">
    <property type="term" value="P:vacuolar transport"/>
    <property type="evidence" value="ECO:0007669"/>
    <property type="project" value="TreeGrafter"/>
</dbReference>
<organism evidence="3">
    <name type="scientific">Cladocopium goreaui</name>
    <dbReference type="NCBI Taxonomy" id="2562237"/>
    <lineage>
        <taxon>Eukaryota</taxon>
        <taxon>Sar</taxon>
        <taxon>Alveolata</taxon>
        <taxon>Dinophyceae</taxon>
        <taxon>Suessiales</taxon>
        <taxon>Symbiodiniaceae</taxon>
        <taxon>Cladocopium</taxon>
    </lineage>
</organism>
<proteinExistence type="predicted"/>
<dbReference type="PANTHER" id="PTHR21481:SF0">
    <property type="entry name" value="PROTEIN CLEC16A"/>
    <property type="match status" value="1"/>
</dbReference>
<comment type="caution">
    <text evidence="3">The sequence shown here is derived from an EMBL/GenBank/DDBJ whole genome shotgun (WGS) entry which is preliminary data.</text>
</comment>
<dbReference type="Proteomes" id="UP001152797">
    <property type="component" value="Unassembled WGS sequence"/>
</dbReference>
<dbReference type="Pfam" id="PF09758">
    <property type="entry name" value="FPL"/>
    <property type="match status" value="1"/>
</dbReference>
<gene>
    <name evidence="3" type="ORF">C1SCF055_LOCUS30316</name>
</gene>
<dbReference type="GO" id="GO:0005770">
    <property type="term" value="C:late endosome"/>
    <property type="evidence" value="ECO:0007669"/>
    <property type="project" value="TreeGrafter"/>
</dbReference>
<feature type="domain" description="FPL" evidence="2">
    <location>
        <begin position="73"/>
        <end position="217"/>
    </location>
</feature>
<dbReference type="GO" id="GO:0006914">
    <property type="term" value="P:autophagy"/>
    <property type="evidence" value="ECO:0007669"/>
    <property type="project" value="UniProtKB-KW"/>
</dbReference>
<dbReference type="EMBL" id="CAMXCT030003446">
    <property type="protein sequence ID" value="CAL4791846.1"/>
    <property type="molecule type" value="Genomic_DNA"/>
</dbReference>
<dbReference type="InterPro" id="IPR019155">
    <property type="entry name" value="CLEC16A/TT9_N"/>
</dbReference>
<evidence type="ECO:0000313" key="5">
    <source>
        <dbReference type="Proteomes" id="UP001152797"/>
    </source>
</evidence>
<dbReference type="PANTHER" id="PTHR21481">
    <property type="entry name" value="PROTEIN CLEC16A"/>
    <property type="match status" value="1"/>
</dbReference>
<evidence type="ECO:0000256" key="1">
    <source>
        <dbReference type="ARBA" id="ARBA00023006"/>
    </source>
</evidence>